<dbReference type="Proteomes" id="UP001652700">
    <property type="component" value="Unplaced"/>
</dbReference>
<dbReference type="RefSeq" id="XP_050508301.1">
    <property type="nucleotide sequence ID" value="XM_050652344.1"/>
</dbReference>
<keyword evidence="1" id="KW-0472">Membrane</keyword>
<reference evidence="2" key="2">
    <citation type="submission" date="2025-05" db="UniProtKB">
        <authorList>
            <consortium name="EnsemblMetazoa"/>
        </authorList>
    </citation>
    <scope>IDENTIFICATION</scope>
</reference>
<reference evidence="4" key="1">
    <citation type="submission" date="2025-04" db="UniProtKB">
        <authorList>
            <consortium name="RefSeq"/>
        </authorList>
    </citation>
    <scope>IDENTIFICATION</scope>
    <source>
        <tissue evidence="4">Whole insect</tissue>
    </source>
</reference>
<keyword evidence="1" id="KW-1133">Transmembrane helix</keyword>
<gene>
    <name evidence="4" type="primary">LOC114333799</name>
</gene>
<feature type="transmembrane region" description="Helical" evidence="1">
    <location>
        <begin position="221"/>
        <end position="244"/>
    </location>
</feature>
<dbReference type="OrthoDB" id="6362496at2759"/>
<evidence type="ECO:0000313" key="4">
    <source>
        <dbReference type="RefSeq" id="XP_028139602.1"/>
    </source>
</evidence>
<evidence type="ECO:0000313" key="3">
    <source>
        <dbReference type="Proteomes" id="UP001652700"/>
    </source>
</evidence>
<name>A0A6P7FXQ6_DIAVI</name>
<dbReference type="GeneID" id="114333799"/>
<dbReference type="AlphaFoldDB" id="A0A6P7FXQ6"/>
<evidence type="ECO:0000256" key="1">
    <source>
        <dbReference type="SAM" id="Phobius"/>
    </source>
</evidence>
<dbReference type="EnsemblMetazoa" id="XM_050652344.1">
    <property type="protein sequence ID" value="XP_050508301.1"/>
    <property type="gene ID" value="LOC114333799"/>
</dbReference>
<dbReference type="RefSeq" id="XP_028139602.1">
    <property type="nucleotide sequence ID" value="XM_028283801.1"/>
</dbReference>
<evidence type="ECO:0000313" key="2">
    <source>
        <dbReference type="EnsemblMetazoa" id="XP_050508301.1"/>
    </source>
</evidence>
<feature type="transmembrane region" description="Helical" evidence="1">
    <location>
        <begin position="179"/>
        <end position="201"/>
    </location>
</feature>
<accession>A0A6P7FXQ6</accession>
<keyword evidence="3" id="KW-1185">Reference proteome</keyword>
<organism evidence="4">
    <name type="scientific">Diabrotica virgifera virgifera</name>
    <name type="common">western corn rootworm</name>
    <dbReference type="NCBI Taxonomy" id="50390"/>
    <lineage>
        <taxon>Eukaryota</taxon>
        <taxon>Metazoa</taxon>
        <taxon>Ecdysozoa</taxon>
        <taxon>Arthropoda</taxon>
        <taxon>Hexapoda</taxon>
        <taxon>Insecta</taxon>
        <taxon>Pterygota</taxon>
        <taxon>Neoptera</taxon>
        <taxon>Endopterygota</taxon>
        <taxon>Coleoptera</taxon>
        <taxon>Polyphaga</taxon>
        <taxon>Cucujiformia</taxon>
        <taxon>Chrysomeloidea</taxon>
        <taxon>Chrysomelidae</taxon>
        <taxon>Galerucinae</taxon>
        <taxon>Diabroticina</taxon>
        <taxon>Diabroticites</taxon>
        <taxon>Diabrotica</taxon>
    </lineage>
</organism>
<sequence length="298" mass="34722">MTIPHTISSPGTSGLEYTKKFCKQMLKNSVFVGTFQEKLRVEKLNGYRDVVKVNPGEDKFITNLKSAKNKLDREILTDPWIGITEAEETPFTYKLWVVLPTTVLGEFWFRVKTVEFLGKEIRLKLEIVRSYQRESTPIRSDNINESMSMILQEKKIQLQENFLYFFKHILIWDNIKETVIFATMLIGAILASLCSATKYLLEYLLRLIREISGFVRATTPILVNFMGLIYRCVFSLYHLIYSLFRPNPTPTPVYNNYITFDPQTGFADPRSRYNQYFNNKALPYYPTARRGPTITPLD</sequence>
<keyword evidence="1" id="KW-0812">Transmembrane</keyword>
<protein>
    <submittedName>
        <fullName evidence="4">Uncharacterized protein LOC114333799</fullName>
    </submittedName>
</protein>
<dbReference type="InParanoid" id="A0A6P7FXQ6"/>
<dbReference type="KEGG" id="dvv:114333799"/>
<proteinExistence type="predicted"/>